<evidence type="ECO:0000313" key="4">
    <source>
        <dbReference type="EMBL" id="SFA46333.1"/>
    </source>
</evidence>
<proteinExistence type="predicted"/>
<evidence type="ECO:0000256" key="2">
    <source>
        <dbReference type="SAM" id="Phobius"/>
    </source>
</evidence>
<feature type="transmembrane region" description="Helical" evidence="2">
    <location>
        <begin position="50"/>
        <end position="73"/>
    </location>
</feature>
<reference evidence="4 6" key="3">
    <citation type="submission" date="2016-10" db="EMBL/GenBank/DDBJ databases">
        <authorList>
            <person name="de Groot N.N."/>
        </authorList>
    </citation>
    <scope>NUCLEOTIDE SEQUENCE [LARGE SCALE GENOMIC DNA]</scope>
    <source>
        <strain evidence="4 6">CGMCC 1.6117</strain>
    </source>
</reference>
<dbReference type="Proteomes" id="UP000029846">
    <property type="component" value="Unassembled WGS sequence"/>
</dbReference>
<dbReference type="EMBL" id="JRKN01000003">
    <property type="protein sequence ID" value="KGJ06093.1"/>
    <property type="molecule type" value="Genomic_DNA"/>
</dbReference>
<feature type="compositionally biased region" description="Basic and acidic residues" evidence="1">
    <location>
        <begin position="149"/>
        <end position="175"/>
    </location>
</feature>
<feature type="region of interest" description="Disordered" evidence="1">
    <location>
        <begin position="149"/>
        <end position="176"/>
    </location>
</feature>
<dbReference type="Pfam" id="PF07332">
    <property type="entry name" value="Phage_holin_3_6"/>
    <property type="match status" value="1"/>
</dbReference>
<dbReference type="OrthoDB" id="7773672at2"/>
<dbReference type="RefSeq" id="WP_036738639.1">
    <property type="nucleotide sequence ID" value="NZ_FOJO01000004.1"/>
</dbReference>
<organism evidence="3 5">
    <name type="scientific">Paracoccus halophilus</name>
    <dbReference type="NCBI Taxonomy" id="376733"/>
    <lineage>
        <taxon>Bacteria</taxon>
        <taxon>Pseudomonadati</taxon>
        <taxon>Pseudomonadota</taxon>
        <taxon>Alphaproteobacteria</taxon>
        <taxon>Rhodobacterales</taxon>
        <taxon>Paracoccaceae</taxon>
        <taxon>Paracoccus</taxon>
    </lineage>
</organism>
<name>A0A099F776_9RHOB</name>
<dbReference type="EMBL" id="FOJO01000004">
    <property type="protein sequence ID" value="SFA46333.1"/>
    <property type="molecule type" value="Genomic_DNA"/>
</dbReference>
<keyword evidence="5" id="KW-1185">Reference proteome</keyword>
<dbReference type="AlphaFoldDB" id="A0A099F776"/>
<protein>
    <submittedName>
        <fullName evidence="4">Putative Holin-X, holin superfamily III</fullName>
    </submittedName>
</protein>
<reference evidence="3 5" key="1">
    <citation type="submission" date="2014-09" db="EMBL/GenBank/DDBJ databases">
        <authorList>
            <person name="McGinnis J.M."/>
            <person name="Wolfgang W.J."/>
        </authorList>
    </citation>
    <scope>NUCLEOTIDE SEQUENCE [LARGE SCALE GENOMIC DNA]</scope>
    <source>
        <strain evidence="3 5">JCM 14014</strain>
    </source>
</reference>
<accession>A0A099F776</accession>
<feature type="transmembrane region" description="Helical" evidence="2">
    <location>
        <begin position="21"/>
        <end position="44"/>
    </location>
</feature>
<dbReference type="Proteomes" id="UP000182312">
    <property type="component" value="Unassembled WGS sequence"/>
</dbReference>
<evidence type="ECO:0000256" key="1">
    <source>
        <dbReference type="SAM" id="MobiDB-lite"/>
    </source>
</evidence>
<keyword evidence="2" id="KW-0812">Transmembrane</keyword>
<dbReference type="eggNOG" id="ENOG503015S">
    <property type="taxonomic scope" value="Bacteria"/>
</dbReference>
<keyword evidence="2" id="KW-1133">Transmembrane helix</keyword>
<sequence>MFDYARKMQLALTDRLRRAGLAAGAGVLLLIGLGFLLAALWVWLADHLGWGALGASLAVGLGFVLPGLALLLMARTERHPAPKPDELRAEIQSQVSRMADTAIDKVAGAADAGLERASERAGRLMGRARQKTRSATDEMTYRADRYADRAEAQARRATGEAADRMRRSNDARPAREPLNAAGIAPLIGAFAFGITLASRLGRRRDRGIADDWEDDFDDQDRDPGP</sequence>
<keyword evidence="2" id="KW-0472">Membrane</keyword>
<gene>
    <name evidence="3" type="ORF">IT41_02720</name>
    <name evidence="4" type="ORF">SAMN04487972_104206</name>
</gene>
<evidence type="ECO:0000313" key="5">
    <source>
        <dbReference type="Proteomes" id="UP000029846"/>
    </source>
</evidence>
<reference evidence="3 5" key="2">
    <citation type="submission" date="2014-10" db="EMBL/GenBank/DDBJ databases">
        <title>Paracoccus sanguinis sp. nov., isolated from clinical specimens of New York State patients.</title>
        <authorList>
            <person name="Mingle L.A."/>
            <person name="Cole J.A."/>
            <person name="Lapierre P."/>
            <person name="Musser K.A."/>
        </authorList>
    </citation>
    <scope>NUCLEOTIDE SEQUENCE [LARGE SCALE GENOMIC DNA]</scope>
    <source>
        <strain evidence="3 5">JCM 14014</strain>
    </source>
</reference>
<dbReference type="InterPro" id="IPR009937">
    <property type="entry name" value="Phage_holin_3_6"/>
</dbReference>
<evidence type="ECO:0000313" key="6">
    <source>
        <dbReference type="Proteomes" id="UP000182312"/>
    </source>
</evidence>
<evidence type="ECO:0000313" key="3">
    <source>
        <dbReference type="EMBL" id="KGJ06093.1"/>
    </source>
</evidence>